<dbReference type="STRING" id="1810504.PG2T_09720"/>
<dbReference type="EMBL" id="CP014671">
    <property type="protein sequence ID" value="ANX04428.1"/>
    <property type="molecule type" value="Genomic_DNA"/>
</dbReference>
<dbReference type="SUPFAM" id="SSF53323">
    <property type="entry name" value="Pyruvate-ferredoxin oxidoreductase, PFOR, domain III"/>
    <property type="match status" value="1"/>
</dbReference>
<dbReference type="Gene3D" id="3.40.920.10">
    <property type="entry name" value="Pyruvate-ferredoxin oxidoreductase, PFOR, domain III"/>
    <property type="match status" value="1"/>
</dbReference>
<feature type="domain" description="4Fe-4S ferredoxin-type" evidence="2">
    <location>
        <begin position="624"/>
        <end position="654"/>
    </location>
</feature>
<organism evidence="3 4">
    <name type="scientific">Immundisolibacter cernigliae</name>
    <dbReference type="NCBI Taxonomy" id="1810504"/>
    <lineage>
        <taxon>Bacteria</taxon>
        <taxon>Pseudomonadati</taxon>
        <taxon>Pseudomonadota</taxon>
        <taxon>Gammaproteobacteria</taxon>
        <taxon>Immundisolibacterales</taxon>
        <taxon>Immundisolibacteraceae</taxon>
        <taxon>Immundisolibacter</taxon>
    </lineage>
</organism>
<sequence length="1156" mass="125569">MSLLPVTLDDKYAQPHGRVLVSATQALTRLLMEQRVRDLAAGLNTAGYVSGYRGSPLGTLDKALWSAGEHLAAHHVVFRAGVNEDLAATAIWGTQQLKVFEGARYDGVYAMWYGKGPGVERSGDALHHANLAGTAPQGGVLMAVGDDPVCHSSTVPQQSEFALMAAGIPVLAAGNVQEVYDYGLAGLAISRFSGVWVALKLVTDIAESTAVIDLDSPGSHVVIPADFVMPPDGVHLRVPDWPTFQEERLMRYRLPAVQAAVRASGLDRVTLASPRPRLGIVAFGKAHEDLRQALLDLGLDDRTAGELGISIYKPALIWPLEPQGMSDFAAGLEELLVVEEGRPMLEGQIKDLLFGLPDSRRPRVLGKRDLDGRVLFADHGELSPRPIARVLAARLALLAPQSGMDSRIALLEGQRERASAYQAKFQRTPYFCSGCPHNTGTRIPDGSVALAGIGCHFLAQRMERNTKTWTHMGAEGVSWVGMAPFTDLKHVFVNIGDGTYYHSGLLAIRQAVAAGVNVTYKILYNDATAMTGGQPIDGPISVAQITHQMHGESVQRIAVVSDAPEKFNRRDFAEGTTLDHRDQLDAVQRELREYPGISVLIYEQTCGTEKRRRRKRGTLAEPDKRVFINDRVCEGCGDCSVKSNCLSVLPLETEFGRKRAIDQSACNKDYSCVKGFCPSFVTVHGGTLARRSGSAVPQDLLAGLPEPAAPALDGAFGMLVAGIGGTGVVTISQLLATAAHMQGLHVQTLDDTGLSQKFGSVFSHVQIGPSAEALHAARVGDGNADLLLGPDLVTCASEKVLAKARAGSTHAVVNTYEQMTGDFTRQPDLALPGVDLKHAVSDFCGDGRVHFVDATRLSRQLIGDAIGANLFLLGYACQRGLLPVSPAALERAIVLNGVFVEGNTSIFRWGRLYAAQPRQVEDIAAAGHQPGRAEQFSHDLPSVIARRVEDLTAYQNAAYAERFRTLVQRVQEAETTRARGMTGLAETVARNFYKLLAYKDEYEVARLYTDGEFLAKLRETFAGDTRLRFHLAPPLLARRDPVSGELQKREYGAWMLPVLKVLARLKFLRGSLLDPFGHTAERRMERRLIGEYERTVDTLLAGLDHDSHALALQIAELPQQMRGFGHIKEANVAQAKALEAQLLERYRAPREQRAAA</sequence>
<evidence type="ECO:0000259" key="2">
    <source>
        <dbReference type="PROSITE" id="PS51379"/>
    </source>
</evidence>
<dbReference type="NCBIfam" id="NF009589">
    <property type="entry name" value="PRK13030.1"/>
    <property type="match status" value="1"/>
</dbReference>
<dbReference type="SUPFAM" id="SSF52518">
    <property type="entry name" value="Thiamin diphosphate-binding fold (THDP-binding)"/>
    <property type="match status" value="2"/>
</dbReference>
<dbReference type="NCBIfam" id="NF009588">
    <property type="entry name" value="PRK13029.1"/>
    <property type="match status" value="1"/>
</dbReference>
<dbReference type="InterPro" id="IPR017896">
    <property type="entry name" value="4Fe4S_Fe-S-bd"/>
</dbReference>
<accession>A0A1B1YUF7</accession>
<proteinExistence type="predicted"/>
<dbReference type="InParanoid" id="A0A1B1YUF7"/>
<dbReference type="InterPro" id="IPR051457">
    <property type="entry name" value="2-oxoacid:Fd_oxidoreductase"/>
</dbReference>
<reference evidence="4" key="1">
    <citation type="submission" date="2016-03" db="EMBL/GenBank/DDBJ databases">
        <title>Complete genome sequence of Solimmundus cernigliae, representing a novel lineage of polycyclic aromatic hydrocarbon degraders within the Gammaproteobacteria.</title>
        <authorList>
            <person name="Singleton D.R."/>
            <person name="Dickey A.N."/>
            <person name="Scholl E.H."/>
            <person name="Wright F.A."/>
            <person name="Aitken M.D."/>
        </authorList>
    </citation>
    <scope>NUCLEOTIDE SEQUENCE [LARGE SCALE GENOMIC DNA]</scope>
    <source>
        <strain evidence="4">TR3.2</strain>
    </source>
</reference>
<dbReference type="InterPro" id="IPR046667">
    <property type="entry name" value="DUF6537"/>
</dbReference>
<name>A0A1B1YUF7_9GAMM</name>
<dbReference type="Proteomes" id="UP000092952">
    <property type="component" value="Chromosome"/>
</dbReference>
<dbReference type="InterPro" id="IPR002880">
    <property type="entry name" value="Pyrv_Fd/Flavodoxin_OxRdtase_N"/>
</dbReference>
<dbReference type="OrthoDB" id="9803617at2"/>
<dbReference type="Pfam" id="PF01558">
    <property type="entry name" value="POR"/>
    <property type="match status" value="1"/>
</dbReference>
<dbReference type="InterPro" id="IPR029061">
    <property type="entry name" value="THDP-binding"/>
</dbReference>
<evidence type="ECO:0000313" key="4">
    <source>
        <dbReference type="Proteomes" id="UP000092952"/>
    </source>
</evidence>
<dbReference type="Gene3D" id="3.40.50.970">
    <property type="match status" value="2"/>
</dbReference>
<dbReference type="InterPro" id="IPR019752">
    <property type="entry name" value="Pyrv/ketoisovalerate_OxRed_cat"/>
</dbReference>
<dbReference type="RefSeq" id="WP_068804610.1">
    <property type="nucleotide sequence ID" value="NZ_CP014671.1"/>
</dbReference>
<dbReference type="CDD" id="cd07034">
    <property type="entry name" value="TPP_PYR_PFOR_IOR-alpha_like"/>
    <property type="match status" value="1"/>
</dbReference>
<dbReference type="GO" id="GO:0044281">
    <property type="term" value="P:small molecule metabolic process"/>
    <property type="evidence" value="ECO:0007669"/>
    <property type="project" value="UniProtKB-ARBA"/>
</dbReference>
<dbReference type="InterPro" id="IPR011766">
    <property type="entry name" value="TPP_enzyme_TPP-bd"/>
</dbReference>
<dbReference type="PANTHER" id="PTHR48084">
    <property type="entry name" value="2-OXOGLUTARATE OXIDOREDUCTASE SUBUNIT KORB-RELATED"/>
    <property type="match status" value="1"/>
</dbReference>
<keyword evidence="4" id="KW-1185">Reference proteome</keyword>
<dbReference type="InterPro" id="IPR002869">
    <property type="entry name" value="Pyrv_flavodox_OxRed_cen"/>
</dbReference>
<evidence type="ECO:0000313" key="3">
    <source>
        <dbReference type="EMBL" id="ANX04428.1"/>
    </source>
</evidence>
<protein>
    <submittedName>
        <fullName evidence="3">Indolepyruvate ferredoxin oxidoreductase</fullName>
    </submittedName>
</protein>
<dbReference type="KEGG" id="gbi:PG2T_09720"/>
<dbReference type="GO" id="GO:0016625">
    <property type="term" value="F:oxidoreductase activity, acting on the aldehyde or oxo group of donors, iron-sulfur protein as acceptor"/>
    <property type="evidence" value="ECO:0007669"/>
    <property type="project" value="UniProtKB-ARBA"/>
</dbReference>
<gene>
    <name evidence="3" type="ORF">PG2T_09720</name>
</gene>
<dbReference type="Pfam" id="PF20169">
    <property type="entry name" value="DUF6537"/>
    <property type="match status" value="1"/>
</dbReference>
<keyword evidence="3" id="KW-0670">Pyruvate</keyword>
<dbReference type="PANTHER" id="PTHR48084:SF3">
    <property type="entry name" value="SUBUNIT OF PYRUVATE:FLAVODOXIN OXIDOREDUCTASE"/>
    <property type="match status" value="1"/>
</dbReference>
<dbReference type="Pfam" id="PF02775">
    <property type="entry name" value="TPP_enzyme_C"/>
    <property type="match status" value="1"/>
</dbReference>
<keyword evidence="1" id="KW-0560">Oxidoreductase</keyword>
<dbReference type="GO" id="GO:0030976">
    <property type="term" value="F:thiamine pyrophosphate binding"/>
    <property type="evidence" value="ECO:0007669"/>
    <property type="project" value="InterPro"/>
</dbReference>
<dbReference type="AlphaFoldDB" id="A0A1B1YUF7"/>
<dbReference type="GO" id="GO:0045333">
    <property type="term" value="P:cellular respiration"/>
    <property type="evidence" value="ECO:0007669"/>
    <property type="project" value="UniProtKB-ARBA"/>
</dbReference>
<evidence type="ECO:0000256" key="1">
    <source>
        <dbReference type="ARBA" id="ARBA00023002"/>
    </source>
</evidence>
<dbReference type="PROSITE" id="PS51379">
    <property type="entry name" value="4FE4S_FER_2"/>
    <property type="match status" value="1"/>
</dbReference>